<organism evidence="2 3">
    <name type="scientific">Rhizobium acidisoli</name>
    <dbReference type="NCBI Taxonomy" id="1538158"/>
    <lineage>
        <taxon>Bacteria</taxon>
        <taxon>Pseudomonadati</taxon>
        <taxon>Pseudomonadota</taxon>
        <taxon>Alphaproteobacteria</taxon>
        <taxon>Hyphomicrobiales</taxon>
        <taxon>Rhizobiaceae</taxon>
        <taxon>Rhizobium/Agrobacterium group</taxon>
        <taxon>Rhizobium</taxon>
    </lineage>
</organism>
<name>A0AAE6C547_9HYPH</name>
<sequence length="161" mass="17784">MASNVPSAQINKKAMFIDPAFRMFARGWGYAKQIFIDPDFRSRVFHAAFFSSRFSRRKLATIAGVLVIVGGAAGNFNDIVEAGSTVWQTTRSVLDPGSAQQEKAAVAHQQKIDFEEKMSSDMFEDVKRLQSIVTEKTKAAQIAPTNTESPRTGRALAPRRS</sequence>
<keyword evidence="3" id="KW-1185">Reference proteome</keyword>
<dbReference type="RefSeq" id="WP_054186276.1">
    <property type="nucleotide sequence ID" value="NZ_CP035001.1"/>
</dbReference>
<reference evidence="2 3" key="1">
    <citation type="submission" date="2019-01" db="EMBL/GenBank/DDBJ databases">
        <title>Genomic insights into the origins and evolution of symbiotic genes in the Phaseolus vulgaris microsymbionts.</title>
        <authorList>
            <person name="Tong W."/>
        </authorList>
    </citation>
    <scope>NUCLEOTIDE SEQUENCE [LARGE SCALE GENOMIC DNA]</scope>
    <source>
        <strain evidence="2 3">FH23</strain>
        <plasmid evidence="3">prapfh23c</plasmid>
    </source>
</reference>
<dbReference type="EMBL" id="CP035001">
    <property type="protein sequence ID" value="QAS82290.1"/>
    <property type="molecule type" value="Genomic_DNA"/>
</dbReference>
<accession>A0AAE6C547</accession>
<evidence type="ECO:0000313" key="2">
    <source>
        <dbReference type="EMBL" id="QAS82290.1"/>
    </source>
</evidence>
<gene>
    <name evidence="2" type="ORF">CO657_31295</name>
</gene>
<dbReference type="AlphaFoldDB" id="A0AAE6C547"/>
<evidence type="ECO:0000256" key="1">
    <source>
        <dbReference type="SAM" id="MobiDB-lite"/>
    </source>
</evidence>
<proteinExistence type="predicted"/>
<feature type="region of interest" description="Disordered" evidence="1">
    <location>
        <begin position="137"/>
        <end position="161"/>
    </location>
</feature>
<keyword evidence="2" id="KW-0614">Plasmid</keyword>
<dbReference type="KEGG" id="rad:CO657_31295"/>
<protein>
    <submittedName>
        <fullName evidence="2">Uncharacterized protein</fullName>
    </submittedName>
</protein>
<geneLocation type="plasmid" evidence="3">
    <name>prapfh23c</name>
</geneLocation>
<evidence type="ECO:0000313" key="3">
    <source>
        <dbReference type="Proteomes" id="UP000220927"/>
    </source>
</evidence>
<dbReference type="Proteomes" id="UP000220927">
    <property type="component" value="Plasmid pRapFH23c"/>
</dbReference>